<dbReference type="Ensembl" id="ENSNMLT00000032563.1">
    <property type="protein sequence ID" value="ENSNMLP00000029196.1"/>
    <property type="gene ID" value="ENSNMLG00000018479.1"/>
</dbReference>
<evidence type="ECO:0000256" key="4">
    <source>
        <dbReference type="ARBA" id="ARBA00023157"/>
    </source>
</evidence>
<feature type="region of interest" description="Disordered" evidence="5">
    <location>
        <begin position="515"/>
        <end position="544"/>
    </location>
</feature>
<evidence type="ECO:0000256" key="1">
    <source>
        <dbReference type="ARBA" id="ARBA00004496"/>
    </source>
</evidence>
<evidence type="ECO:0000313" key="7">
    <source>
        <dbReference type="Ensembl" id="ENSNMLP00000029196.1"/>
    </source>
</evidence>
<comment type="subcellular location">
    <subcellularLocation>
        <location evidence="1">Cytoplasm</location>
    </subcellularLocation>
</comment>
<dbReference type="InterPro" id="IPR052385">
    <property type="entry name" value="Obscurin/Obscurin-like_Reg"/>
</dbReference>
<organism evidence="7 8">
    <name type="scientific">Neogobius melanostomus</name>
    <name type="common">round goby</name>
    <dbReference type="NCBI Taxonomy" id="47308"/>
    <lineage>
        <taxon>Eukaryota</taxon>
        <taxon>Metazoa</taxon>
        <taxon>Chordata</taxon>
        <taxon>Craniata</taxon>
        <taxon>Vertebrata</taxon>
        <taxon>Euteleostomi</taxon>
        <taxon>Actinopterygii</taxon>
        <taxon>Neopterygii</taxon>
        <taxon>Teleostei</taxon>
        <taxon>Neoteleostei</taxon>
        <taxon>Acanthomorphata</taxon>
        <taxon>Gobiaria</taxon>
        <taxon>Gobiiformes</taxon>
        <taxon>Gobioidei</taxon>
        <taxon>Gobiidae</taxon>
        <taxon>Benthophilinae</taxon>
        <taxon>Neogobiini</taxon>
        <taxon>Neogobius</taxon>
    </lineage>
</organism>
<dbReference type="InterPro" id="IPR036179">
    <property type="entry name" value="Ig-like_dom_sf"/>
</dbReference>
<dbReference type="InterPro" id="IPR007110">
    <property type="entry name" value="Ig-like_dom"/>
</dbReference>
<dbReference type="AlphaFoldDB" id="A0A8C6TY55"/>
<dbReference type="PROSITE" id="PS50835">
    <property type="entry name" value="IG_LIKE"/>
    <property type="match status" value="3"/>
</dbReference>
<accession>A0A8C6TY55</accession>
<evidence type="ECO:0000313" key="8">
    <source>
        <dbReference type="Proteomes" id="UP000694523"/>
    </source>
</evidence>
<feature type="compositionally biased region" description="Basic and acidic residues" evidence="5">
    <location>
        <begin position="516"/>
        <end position="529"/>
    </location>
</feature>
<sequence length="544" mass="61178">MGDVKTEGVVAAASKKLALFSFFSLSENRLQVTLNLAYIEGVWSRDGVQLKSRPNCRITAHGKRHSLILNRVALADAGLLSFQANGIQTTCRLSVSGMGSAVILIRTLKFVKHLEAVEIEEDGVARFSCELNYVVANVEWLLNNLRLYSNGATTSNAHCLFPLDQKVTILEELEDVECLEGDTVTFRCRICPSDYITVKWYLDETLLYTNELNEIQVIQGGYHSLTFKQLARKDTGTISFSAGHKRSYASLLVRGKGSIDFACVTYQNSMWIDVFKLTERRPTIIKALEDCEAVEGGGLVLSCVTSKLCHILWYKDGCLMWSSSRYFASRSGCEARLTIREVLPSDAGVYECILLIVCLFFTAIPAEFLQTLKFMEANEGETVTLICEYSLPGVLVHWWKGLECLRSGERFCRNHRTSACLRVHAIPITFVQPLKSIQADEGTNVVLRCELSKPGVPVQWWKEDEILRNGVKHQIRKWETTLELMIWKPVPADSGVYSCVCADQRTSANVNIIVSDETRRKDSSAHHPESPSGRYGEVQLRHRR</sequence>
<dbReference type="SUPFAM" id="SSF48726">
    <property type="entry name" value="Immunoglobulin"/>
    <property type="match status" value="5"/>
</dbReference>
<evidence type="ECO:0000256" key="5">
    <source>
        <dbReference type="SAM" id="MobiDB-lite"/>
    </source>
</evidence>
<dbReference type="Proteomes" id="UP000694523">
    <property type="component" value="Unplaced"/>
</dbReference>
<proteinExistence type="predicted"/>
<protein>
    <recommendedName>
        <fullName evidence="6">Ig-like domain-containing protein</fullName>
    </recommendedName>
</protein>
<dbReference type="SMART" id="SM00409">
    <property type="entry name" value="IG"/>
    <property type="match status" value="3"/>
</dbReference>
<evidence type="ECO:0000259" key="6">
    <source>
        <dbReference type="PROSITE" id="PS50835"/>
    </source>
</evidence>
<dbReference type="GO" id="GO:0005737">
    <property type="term" value="C:cytoplasm"/>
    <property type="evidence" value="ECO:0007669"/>
    <property type="project" value="UniProtKB-SubCell"/>
</dbReference>
<dbReference type="FunFam" id="2.60.40.10:FF:000421">
    <property type="entry name" value="LOW QUALITY PROTEIN: obscurin"/>
    <property type="match status" value="1"/>
</dbReference>
<dbReference type="PANTHER" id="PTHR35971:SF5">
    <property type="entry name" value="OBSCURIN LIKE CYTOSKELETAL ADAPTOR 1"/>
    <property type="match status" value="1"/>
</dbReference>
<dbReference type="InterPro" id="IPR013098">
    <property type="entry name" value="Ig_I-set"/>
</dbReference>
<reference evidence="7" key="1">
    <citation type="submission" date="2025-08" db="UniProtKB">
        <authorList>
            <consortium name="Ensembl"/>
        </authorList>
    </citation>
    <scope>IDENTIFICATION</scope>
</reference>
<feature type="domain" description="Ig-like" evidence="6">
    <location>
        <begin position="162"/>
        <end position="252"/>
    </location>
</feature>
<dbReference type="Pfam" id="PF07679">
    <property type="entry name" value="I-set"/>
    <property type="match status" value="3"/>
</dbReference>
<keyword evidence="8" id="KW-1185">Reference proteome</keyword>
<dbReference type="InterPro" id="IPR003599">
    <property type="entry name" value="Ig_sub"/>
</dbReference>
<dbReference type="Gene3D" id="2.60.40.10">
    <property type="entry name" value="Immunoglobulins"/>
    <property type="match status" value="6"/>
</dbReference>
<feature type="domain" description="Ig-like" evidence="6">
    <location>
        <begin position="282"/>
        <end position="352"/>
    </location>
</feature>
<keyword evidence="2" id="KW-0963">Cytoplasm</keyword>
<dbReference type="PANTHER" id="PTHR35971">
    <property type="entry name" value="SI:DKEY-31G6.6"/>
    <property type="match status" value="1"/>
</dbReference>
<reference evidence="7" key="2">
    <citation type="submission" date="2025-09" db="UniProtKB">
        <authorList>
            <consortium name="Ensembl"/>
        </authorList>
    </citation>
    <scope>IDENTIFICATION</scope>
</reference>
<evidence type="ECO:0000256" key="3">
    <source>
        <dbReference type="ARBA" id="ARBA00022553"/>
    </source>
</evidence>
<evidence type="ECO:0000256" key="2">
    <source>
        <dbReference type="ARBA" id="ARBA00022490"/>
    </source>
</evidence>
<name>A0A8C6TY55_9GOBI</name>
<keyword evidence="3" id="KW-0597">Phosphoprotein</keyword>
<dbReference type="InterPro" id="IPR013783">
    <property type="entry name" value="Ig-like_fold"/>
</dbReference>
<keyword evidence="4" id="KW-1015">Disulfide bond</keyword>
<feature type="domain" description="Ig-like" evidence="6">
    <location>
        <begin position="427"/>
        <end position="511"/>
    </location>
</feature>